<reference evidence="2" key="1">
    <citation type="submission" date="2020-07" db="EMBL/GenBank/DDBJ databases">
        <title>Draft Genome Sequence of a Deep-Sea Yeast, Naganishia (Cryptococcus) liquefaciens strain N6.</title>
        <authorList>
            <person name="Han Y.W."/>
            <person name="Kajitani R."/>
            <person name="Morimoto H."/>
            <person name="Parhat M."/>
            <person name="Tsubouchi H."/>
            <person name="Bakenova O."/>
            <person name="Ogata M."/>
            <person name="Argunhan B."/>
            <person name="Aoki R."/>
            <person name="Kajiwara S."/>
            <person name="Itoh T."/>
            <person name="Iwasaki H."/>
        </authorList>
    </citation>
    <scope>NUCLEOTIDE SEQUENCE</scope>
    <source>
        <strain evidence="2">N6</strain>
    </source>
</reference>
<organism evidence="2 3">
    <name type="scientific">Naganishia liquefaciens</name>
    <dbReference type="NCBI Taxonomy" id="104408"/>
    <lineage>
        <taxon>Eukaryota</taxon>
        <taxon>Fungi</taxon>
        <taxon>Dikarya</taxon>
        <taxon>Basidiomycota</taxon>
        <taxon>Agaricomycotina</taxon>
        <taxon>Tremellomycetes</taxon>
        <taxon>Filobasidiales</taxon>
        <taxon>Filobasidiaceae</taxon>
        <taxon>Naganishia</taxon>
    </lineage>
</organism>
<feature type="compositionally biased region" description="Basic and acidic residues" evidence="1">
    <location>
        <begin position="651"/>
        <end position="671"/>
    </location>
</feature>
<proteinExistence type="predicted"/>
<feature type="region of interest" description="Disordered" evidence="1">
    <location>
        <begin position="920"/>
        <end position="951"/>
    </location>
</feature>
<evidence type="ECO:0000256" key="1">
    <source>
        <dbReference type="SAM" id="MobiDB-lite"/>
    </source>
</evidence>
<evidence type="ECO:0008006" key="4">
    <source>
        <dbReference type="Google" id="ProtNLM"/>
    </source>
</evidence>
<feature type="compositionally biased region" description="Polar residues" evidence="1">
    <location>
        <begin position="854"/>
        <end position="863"/>
    </location>
</feature>
<feature type="compositionally biased region" description="Acidic residues" evidence="1">
    <location>
        <begin position="672"/>
        <end position="682"/>
    </location>
</feature>
<feature type="compositionally biased region" description="Acidic residues" evidence="1">
    <location>
        <begin position="925"/>
        <end position="937"/>
    </location>
</feature>
<dbReference type="Proteomes" id="UP000620104">
    <property type="component" value="Unassembled WGS sequence"/>
</dbReference>
<evidence type="ECO:0000313" key="2">
    <source>
        <dbReference type="EMBL" id="GHJ86857.1"/>
    </source>
</evidence>
<dbReference type="PANTHER" id="PTHR13060:SF0">
    <property type="entry name" value="PROTEIN ECDYSONELESS HOMOLOG"/>
    <property type="match status" value="1"/>
</dbReference>
<sequence>MQPAALPTRIIPQDTLHYRIHISPAETTPPPALATLITAHVHSLLPAGATPQQEWQWQWHKDAWQLCVVPERDPQDRRRRFGAVVDKPEGPGDGTDSEDGDGDGDAQREEQAHVEEWPVLEGRMRIGDAVDDEWLVVWLLRSVSERWPGLVISIRDTDGEFLLIEAADHLPRWLTPDNAENRFWLVNGHFHLIPPTYVSSSARPKPFLEDEDAPERDDAGWISERDAVRIVGERAGEGTRGAFWVGEALEGDILRRIDGYPAALNTHHQHTLAYLPINIAKALRADPSLIQRAVEGFYMRDPAQLRAAARTTRFPPAPATSIVLTPVTMTRVAYAQLKGQVFHPPRTFGNEWRIGEPAEDASDEDKERCARERRWRDVGCKVVMGFEIMYREDNKRGKGVGEDSIDEQDPAFAAYLDNLKRASFFGDNLEGSAEWQRRMDEAKRGWIRVNDSETRTSFADAVDAALKATMDLDASQLTAPETYIEDSEAWLEVSPDELDGLLSRSGGPAPPLPLPPSDGQAGEDAEARAQAEGLSVLAKKVGQFVEGEGDLEGARFEDEVSDDEDDLMIDSDDESDAERSMQVDSVMTEEQKRDRLQALVPGIKPEEWGRQTQDLTALTSVTEEKKKAVSFAQGTKRHDAAVDDQAAEDAALERARRSRFEPTDYEGHLVESGDETDDEEDAGQSMSSWTTHKASPGRAYKRRAIDPTIYQLSEALKTGKVGPIEGWKDRSEAEDLQMSDEDEDEVVEGDIDMDEEEEEFLKFAREALGIDEAIWTGMLEERKARGAYIPGDRETRSSAPKPEPARRPKQPARPKESAAPPPLAPQVDANGRNPDLDSFEKVMEAMEAELARAKSQSGSTQPSRIPKSEPTPAPAPAHPSRSSTTANANPLPRLPTEADLDAMDEDDLLAMDRELRAALKNAGISDDEDYSDEDMDDETRQGLQGLSEESKGEFKMMKDFLESYKAQGGQSGVVGNLFGRLGGKK</sequence>
<name>A0A8H3TTG5_9TREE</name>
<dbReference type="Pfam" id="PF07093">
    <property type="entry name" value="SGT1"/>
    <property type="match status" value="1"/>
</dbReference>
<keyword evidence="3" id="KW-1185">Reference proteome</keyword>
<feature type="compositionally biased region" description="Polar residues" evidence="1">
    <location>
        <begin position="684"/>
        <end position="693"/>
    </location>
</feature>
<feature type="compositionally biased region" description="Acidic residues" evidence="1">
    <location>
        <begin position="559"/>
        <end position="576"/>
    </location>
</feature>
<feature type="region of interest" description="Disordered" evidence="1">
    <location>
        <begin position="722"/>
        <end position="747"/>
    </location>
</feature>
<dbReference type="OrthoDB" id="27237at2759"/>
<comment type="caution">
    <text evidence="2">The sequence shown here is derived from an EMBL/GenBank/DDBJ whole genome shotgun (WGS) entry which is preliminary data.</text>
</comment>
<accession>A0A8H3TTG5</accession>
<feature type="region of interest" description="Disordered" evidence="1">
    <location>
        <begin position="498"/>
        <end position="530"/>
    </location>
</feature>
<feature type="region of interest" description="Disordered" evidence="1">
    <location>
        <begin position="630"/>
        <end position="703"/>
    </location>
</feature>
<feature type="region of interest" description="Disordered" evidence="1">
    <location>
        <begin position="549"/>
        <end position="593"/>
    </location>
</feature>
<protein>
    <recommendedName>
        <fullName evidence="4">SGT1-domain-containing protein</fullName>
    </recommendedName>
</protein>
<feature type="compositionally biased region" description="Acidic residues" evidence="1">
    <location>
        <begin position="734"/>
        <end position="747"/>
    </location>
</feature>
<dbReference type="GO" id="GO:0005634">
    <property type="term" value="C:nucleus"/>
    <property type="evidence" value="ECO:0007669"/>
    <property type="project" value="TreeGrafter"/>
</dbReference>
<gene>
    <name evidence="2" type="ORF">NliqN6_3259</name>
</gene>
<dbReference type="PANTHER" id="PTHR13060">
    <property type="entry name" value="SGT1 PROTEIN HSGT1 SUPPRESSOR OF GCR2"/>
    <property type="match status" value="1"/>
</dbReference>
<feature type="compositionally biased region" description="Basic and acidic residues" evidence="1">
    <location>
        <begin position="834"/>
        <end position="852"/>
    </location>
</feature>
<dbReference type="AlphaFoldDB" id="A0A8H3TTG5"/>
<dbReference type="InterPro" id="IPR010770">
    <property type="entry name" value="Ecd"/>
</dbReference>
<dbReference type="EMBL" id="BLZA01000019">
    <property type="protein sequence ID" value="GHJ86857.1"/>
    <property type="molecule type" value="Genomic_DNA"/>
</dbReference>
<evidence type="ECO:0000313" key="3">
    <source>
        <dbReference type="Proteomes" id="UP000620104"/>
    </source>
</evidence>
<feature type="region of interest" description="Disordered" evidence="1">
    <location>
        <begin position="781"/>
        <end position="906"/>
    </location>
</feature>
<feature type="compositionally biased region" description="Basic and acidic residues" evidence="1">
    <location>
        <begin position="105"/>
        <end position="115"/>
    </location>
</feature>
<feature type="compositionally biased region" description="Acidic residues" evidence="1">
    <location>
        <begin position="95"/>
        <end position="104"/>
    </location>
</feature>
<feature type="region of interest" description="Disordered" evidence="1">
    <location>
        <begin position="77"/>
        <end position="115"/>
    </location>
</feature>